<dbReference type="Pfam" id="PF13233">
    <property type="entry name" value="Complex1_LYR_2"/>
    <property type="match status" value="1"/>
</dbReference>
<dbReference type="InterPro" id="IPR045296">
    <property type="entry name" value="Complex1_LYR_ETFRF1_LYRM5"/>
</dbReference>
<dbReference type="AlphaFoldDB" id="A0A2I1DBQ6"/>
<dbReference type="GO" id="GO:0022904">
    <property type="term" value="P:respiratory electron transport chain"/>
    <property type="evidence" value="ECO:0007669"/>
    <property type="project" value="TreeGrafter"/>
</dbReference>
<organism evidence="2 3">
    <name type="scientific">Aspergillus campestris (strain IBT 28561)</name>
    <dbReference type="NCBI Taxonomy" id="1392248"/>
    <lineage>
        <taxon>Eukaryota</taxon>
        <taxon>Fungi</taxon>
        <taxon>Dikarya</taxon>
        <taxon>Ascomycota</taxon>
        <taxon>Pezizomycotina</taxon>
        <taxon>Eurotiomycetes</taxon>
        <taxon>Eurotiomycetidae</taxon>
        <taxon>Eurotiales</taxon>
        <taxon>Aspergillaceae</taxon>
        <taxon>Aspergillus</taxon>
        <taxon>Aspergillus subgen. Circumdati</taxon>
    </lineage>
</organism>
<dbReference type="CDD" id="cd20265">
    <property type="entry name" value="Complex1_LYR_ETFRF1_LYRM5"/>
    <property type="match status" value="1"/>
</dbReference>
<protein>
    <submittedName>
        <fullName evidence="2">LYR motif-containing protein 5A</fullName>
    </submittedName>
</protein>
<dbReference type="OrthoDB" id="10258445at2759"/>
<evidence type="ECO:0000313" key="3">
    <source>
        <dbReference type="Proteomes" id="UP000234254"/>
    </source>
</evidence>
<dbReference type="VEuPathDB" id="FungiDB:P168DRAFT_287808"/>
<evidence type="ECO:0000256" key="1">
    <source>
        <dbReference type="ARBA" id="ARBA00009508"/>
    </source>
</evidence>
<dbReference type="PANTHER" id="PTHR21024">
    <property type="entry name" value="GROWTH HORMONE-INDUCIBLE SOLUBLE PROTEIN-RELATED"/>
    <property type="match status" value="1"/>
</dbReference>
<comment type="caution">
    <text evidence="2">The sequence shown here is derived from an EMBL/GenBank/DDBJ whole genome shotgun (WGS) entry which is preliminary data.</text>
</comment>
<dbReference type="RefSeq" id="XP_024695906.1">
    <property type="nucleotide sequence ID" value="XM_024836652.1"/>
</dbReference>
<gene>
    <name evidence="2" type="ORF">P168DRAFT_287808</name>
</gene>
<name>A0A2I1DBQ6_ASPC2</name>
<dbReference type="EMBL" id="MSFM01000002">
    <property type="protein sequence ID" value="PKY07312.1"/>
    <property type="molecule type" value="Genomic_DNA"/>
</dbReference>
<accession>A0A2I1DBQ6</accession>
<dbReference type="GO" id="GO:0090324">
    <property type="term" value="P:negative regulation of oxidative phosphorylation"/>
    <property type="evidence" value="ECO:0007669"/>
    <property type="project" value="InterPro"/>
</dbReference>
<reference evidence="2" key="1">
    <citation type="submission" date="2016-12" db="EMBL/GenBank/DDBJ databases">
        <title>The genomes of Aspergillus section Nigri reveals drivers in fungal speciation.</title>
        <authorList>
            <consortium name="DOE Joint Genome Institute"/>
            <person name="Vesth T.C."/>
            <person name="Nybo J."/>
            <person name="Theobald S."/>
            <person name="Brandl J."/>
            <person name="Frisvad J.C."/>
            <person name="Nielsen K.F."/>
            <person name="Lyhne E.K."/>
            <person name="Kogle M.E."/>
            <person name="Kuo A."/>
            <person name="Riley R."/>
            <person name="Clum A."/>
            <person name="Nolan M."/>
            <person name="Lipzen A."/>
            <person name="Salamov A."/>
            <person name="Henrissat B."/>
            <person name="Wiebenga A."/>
            <person name="De vries R.P."/>
            <person name="Grigoriev I.V."/>
            <person name="Mortensen U.H."/>
            <person name="Andersen M.R."/>
            <person name="Baker S.E."/>
        </authorList>
    </citation>
    <scope>NUCLEOTIDE SEQUENCE</scope>
    <source>
        <strain evidence="2">IBT 28561</strain>
    </source>
</reference>
<dbReference type="Proteomes" id="UP000234254">
    <property type="component" value="Unassembled WGS sequence"/>
</dbReference>
<sequence>MTNPELRHQVINIYKELLNIGRAYPLGYDYFRTRLHKAFSSQAHLKNDDDIRKGIARAEFVKKEIEALYYLKRYRTLKQRYENK</sequence>
<dbReference type="GO" id="GO:0005739">
    <property type="term" value="C:mitochondrion"/>
    <property type="evidence" value="ECO:0007669"/>
    <property type="project" value="TreeGrafter"/>
</dbReference>
<comment type="similarity">
    <text evidence="1">Belongs to the complex I LYR family.</text>
</comment>
<dbReference type="InterPro" id="IPR052000">
    <property type="entry name" value="ETFRF1"/>
</dbReference>
<dbReference type="GeneID" id="36544176"/>
<proteinExistence type="inferred from homology"/>
<evidence type="ECO:0000313" key="2">
    <source>
        <dbReference type="EMBL" id="PKY07312.1"/>
    </source>
</evidence>
<keyword evidence="3" id="KW-1185">Reference proteome</keyword>
<dbReference type="PANTHER" id="PTHR21024:SF0">
    <property type="entry name" value="ELECTRON TRANSFER FLAVOPROTEIN REGULATORY FACTOR 1"/>
    <property type="match status" value="1"/>
</dbReference>